<protein>
    <submittedName>
        <fullName evidence="1">Dna-directed rna polymerases i ii and iii subunit rpabc2</fullName>
    </submittedName>
</protein>
<evidence type="ECO:0000313" key="1">
    <source>
        <dbReference type="EMBL" id="KAI4455546.1"/>
    </source>
</evidence>
<keyword evidence="2" id="KW-1185">Reference proteome</keyword>
<keyword evidence="1" id="KW-0240">DNA-directed RNA polymerase</keyword>
<proteinExistence type="predicted"/>
<name>A0ACB9SK59_HOLOL</name>
<organism evidence="1 2">
    <name type="scientific">Holotrichia oblita</name>
    <name type="common">Chafer beetle</name>
    <dbReference type="NCBI Taxonomy" id="644536"/>
    <lineage>
        <taxon>Eukaryota</taxon>
        <taxon>Metazoa</taxon>
        <taxon>Ecdysozoa</taxon>
        <taxon>Arthropoda</taxon>
        <taxon>Hexapoda</taxon>
        <taxon>Insecta</taxon>
        <taxon>Pterygota</taxon>
        <taxon>Neoptera</taxon>
        <taxon>Endopterygota</taxon>
        <taxon>Coleoptera</taxon>
        <taxon>Polyphaga</taxon>
        <taxon>Scarabaeiformia</taxon>
        <taxon>Scarabaeidae</taxon>
        <taxon>Melolonthinae</taxon>
        <taxon>Holotrichia</taxon>
    </lineage>
</organism>
<evidence type="ECO:0000313" key="2">
    <source>
        <dbReference type="Proteomes" id="UP001056778"/>
    </source>
</evidence>
<accession>A0ACB9SK59</accession>
<dbReference type="Proteomes" id="UP001056778">
    <property type="component" value="Chromosome 9"/>
</dbReference>
<gene>
    <name evidence="1" type="ORF">MML48_9g00007553</name>
</gene>
<keyword evidence="1" id="KW-0804">Transcription</keyword>
<comment type="caution">
    <text evidence="1">The sequence shown here is derived from an EMBL/GenBank/DDBJ whole genome shotgun (WGS) entry which is preliminary data.</text>
</comment>
<reference evidence="1" key="1">
    <citation type="submission" date="2022-04" db="EMBL/GenBank/DDBJ databases">
        <title>Chromosome-scale genome assembly of Holotrichia oblita Faldermann.</title>
        <authorList>
            <person name="Rongchong L."/>
        </authorList>
    </citation>
    <scope>NUCLEOTIDE SEQUENCE</scope>
    <source>
        <strain evidence="1">81SQS9</strain>
    </source>
</reference>
<sequence>MTTYKRIFCQEYNFSFFKPRKAQCPLCVRYDGATTEQKGTLQSTYEEHKQREADANNSKMCNKKRASADSSFVTVTFDLQSVLQIPWSDVPPMYYSRKLCGYNLTICEGAPPNNAYCFTWTEVNGARGSLEIGTCLYLYLKALPEHVKEVSLFSDTCGGQNRNQNVLIMIYYFIHHESSNIAVIGQKFLESGHSMMECNSMHSAIEKQKRNLSVYTMNDWINIFKMSRTKRGKKKNDQYKVKELKFPDFIDFKKLSQDILKNRTRNTLGDRVNWLKVKRFRIEKASQSLVKYSYTHSGDYLDINIHGKGRPSKLPLLKKAYSAMLPISEKKYNDLQKLCTNEVIPIEYHAWYSSLPTSTSVRDKKPEPSIDSGSETEED</sequence>
<dbReference type="EMBL" id="CM043023">
    <property type="protein sequence ID" value="KAI4455546.1"/>
    <property type="molecule type" value="Genomic_DNA"/>
</dbReference>